<dbReference type="EMBL" id="CM017620">
    <property type="protein sequence ID" value="TYI00867.1"/>
    <property type="molecule type" value="Genomic_DNA"/>
</dbReference>
<dbReference type="CDD" id="cd21293">
    <property type="entry name" value="CH_AtFIM_like_rpt1"/>
    <property type="match status" value="1"/>
</dbReference>
<feature type="domain" description="Calponin-homology (CH)" evidence="8">
    <location>
        <begin position="393"/>
        <end position="499"/>
    </location>
</feature>
<feature type="compositionally biased region" description="Polar residues" evidence="7">
    <location>
        <begin position="631"/>
        <end position="660"/>
    </location>
</feature>
<feature type="region of interest" description="Disordered" evidence="7">
    <location>
        <begin position="629"/>
        <end position="660"/>
    </location>
</feature>
<keyword evidence="4" id="KW-0677">Repeat</keyword>
<evidence type="ECO:0000256" key="3">
    <source>
        <dbReference type="ARBA" id="ARBA00022490"/>
    </source>
</evidence>
<evidence type="ECO:0000256" key="5">
    <source>
        <dbReference type="ARBA" id="ARBA00023203"/>
    </source>
</evidence>
<dbReference type="InterPro" id="IPR001715">
    <property type="entry name" value="CH_dom"/>
</dbReference>
<feature type="domain" description="Calponin-homology (CH)" evidence="8">
    <location>
        <begin position="268"/>
        <end position="371"/>
    </location>
</feature>
<gene>
    <name evidence="9" type="ORF">ES332_A11G162400v1</name>
</gene>
<evidence type="ECO:0000256" key="4">
    <source>
        <dbReference type="ARBA" id="ARBA00022737"/>
    </source>
</evidence>
<dbReference type="InterPro" id="IPR036872">
    <property type="entry name" value="CH_dom_sf"/>
</dbReference>
<feature type="domain" description="Calponin-homology (CH)" evidence="8">
    <location>
        <begin position="123"/>
        <end position="240"/>
    </location>
</feature>
<evidence type="ECO:0000256" key="2">
    <source>
        <dbReference type="ARBA" id="ARBA00011385"/>
    </source>
</evidence>
<dbReference type="EMBL" id="CM017620">
    <property type="protein sequence ID" value="TYI00870.1"/>
    <property type="molecule type" value="Genomic_DNA"/>
</dbReference>
<dbReference type="Pfam" id="PF00307">
    <property type="entry name" value="CH"/>
    <property type="match status" value="4"/>
</dbReference>
<feature type="domain" description="Calponin-homology (CH)" evidence="8">
    <location>
        <begin position="514"/>
        <end position="622"/>
    </location>
</feature>
<evidence type="ECO:0000256" key="7">
    <source>
        <dbReference type="SAM" id="MobiDB-lite"/>
    </source>
</evidence>
<dbReference type="GO" id="GO:0032432">
    <property type="term" value="C:actin filament bundle"/>
    <property type="evidence" value="ECO:0007669"/>
    <property type="project" value="TreeGrafter"/>
</dbReference>
<sequence>MAGYVGILVSDPWLQNQFTQVELRSLKTHFTSMRRESGKLTVGDLASRMSRLKVVGENLSEQERADFIADLYPNLNDEVDFEFFLKVYLKLHAHASARTGSPAKNSSAFLKAATTTLLHTISESEKASYVAHINNYLAQDGFLNKYLPINASSNDLFEIVKDGVLLCKLINVAVPGTIDERAINTKRLLNPWERNENHTLCLNSAKAIGCTVVNIGTQDFIEGRRHLMLGLISQIIKIQLLADLNLKKTPQLVELVDDSKDVEELMSLPPEKILLRWMNFQLKKSPYKKIVSNFSTDVKDAEAYAHLLNVLAPEHSNPSTLTVKDPFQRAKLVLEHADRMGCKRYLTAKDIVDGSPNLNLAFVAHIFQHRNGLSTQTKQISFLETLPDDAQVSREERVFRFWINSLGNSTYIDNVFEDLRNGWILLETLDKVSPGIVNWKIANRPPIKLPFKKVENCNQVVKIGKQLKFSLVNIAGNDIVQGNKKLILAYLWQLMRYNILQLLKNLRFHSHGKEITDVDILRWANTKVSDSGSQSRMDSFKDKSLSDGIFFLELLSAVQPRSVNWSLVTKGVTDEQKKMNATYIISIARKLGCSIFLLPEDITEVNQKMILTLTASIMYWFLKQPVEEKPSATSDSENGSQVETISNSTTDDSASESSVE</sequence>
<evidence type="ECO:0000313" key="10">
    <source>
        <dbReference type="Proteomes" id="UP000322667"/>
    </source>
</evidence>
<dbReference type="AlphaFoldDB" id="A0A5D2NEK6"/>
<protein>
    <recommendedName>
        <fullName evidence="8">Calponin-homology (CH) domain-containing protein</fullName>
    </recommendedName>
</protein>
<keyword evidence="5" id="KW-0009">Actin-binding</keyword>
<dbReference type="PANTHER" id="PTHR19961:SF18">
    <property type="entry name" value="FI19014P1"/>
    <property type="match status" value="1"/>
</dbReference>
<dbReference type="Proteomes" id="UP000322667">
    <property type="component" value="Chromosome A11"/>
</dbReference>
<dbReference type="PROSITE" id="PS50021">
    <property type="entry name" value="CH"/>
    <property type="match status" value="4"/>
</dbReference>
<name>A0A5D2NEK6_GOSTO</name>
<dbReference type="SUPFAM" id="SSF47473">
    <property type="entry name" value="EF-hand"/>
    <property type="match status" value="1"/>
</dbReference>
<reference evidence="9 10" key="1">
    <citation type="submission" date="2019-07" db="EMBL/GenBank/DDBJ databases">
        <title>WGS assembly of Gossypium tomentosum.</title>
        <authorList>
            <person name="Chen Z.J."/>
            <person name="Sreedasyam A."/>
            <person name="Ando A."/>
            <person name="Song Q."/>
            <person name="De L."/>
            <person name="Hulse-Kemp A."/>
            <person name="Ding M."/>
            <person name="Ye W."/>
            <person name="Kirkbride R."/>
            <person name="Jenkins J."/>
            <person name="Plott C."/>
            <person name="Lovell J."/>
            <person name="Lin Y.-M."/>
            <person name="Vaughn R."/>
            <person name="Liu B."/>
            <person name="Li W."/>
            <person name="Simpson S."/>
            <person name="Scheffler B."/>
            <person name="Saski C."/>
            <person name="Grover C."/>
            <person name="Hu G."/>
            <person name="Conover J."/>
            <person name="Carlson J."/>
            <person name="Shu S."/>
            <person name="Boston L."/>
            <person name="Williams M."/>
            <person name="Peterson D."/>
            <person name="Mcgee K."/>
            <person name="Jones D."/>
            <person name="Wendel J."/>
            <person name="Stelly D."/>
            <person name="Grimwood J."/>
            <person name="Schmutz J."/>
        </authorList>
    </citation>
    <scope>NUCLEOTIDE SEQUENCE [LARGE SCALE GENOMIC DNA]</scope>
    <source>
        <strain evidence="9">7179.01</strain>
    </source>
</reference>
<comment type="subcellular location">
    <subcellularLocation>
        <location evidence="1">Cytoplasm</location>
        <location evidence="1">Cytoskeleton</location>
    </subcellularLocation>
</comment>
<evidence type="ECO:0000256" key="6">
    <source>
        <dbReference type="ARBA" id="ARBA00023212"/>
    </source>
</evidence>
<accession>A0A5D2NEK6</accession>
<dbReference type="PANTHER" id="PTHR19961">
    <property type="entry name" value="FIMBRIN/PLASTIN"/>
    <property type="match status" value="1"/>
</dbReference>
<dbReference type="GO" id="GO:0005737">
    <property type="term" value="C:cytoplasm"/>
    <property type="evidence" value="ECO:0007669"/>
    <property type="project" value="TreeGrafter"/>
</dbReference>
<dbReference type="FunFam" id="1.10.418.10:FF:000034">
    <property type="entry name" value="Fimbrin-2 like"/>
    <property type="match status" value="1"/>
</dbReference>
<dbReference type="GO" id="GO:0051639">
    <property type="term" value="P:actin filament network formation"/>
    <property type="evidence" value="ECO:0007669"/>
    <property type="project" value="TreeGrafter"/>
</dbReference>
<dbReference type="FunFam" id="1.10.418.10:FF:000031">
    <property type="entry name" value="Fimbrin-2 like"/>
    <property type="match status" value="1"/>
</dbReference>
<dbReference type="InterPro" id="IPR039959">
    <property type="entry name" value="Fimbrin/Plastin"/>
</dbReference>
<dbReference type="Gene3D" id="1.10.418.10">
    <property type="entry name" value="Calponin-like domain"/>
    <property type="match status" value="4"/>
</dbReference>
<comment type="subunit">
    <text evidence="2">Interacts with F-actin.</text>
</comment>
<keyword evidence="3" id="KW-0963">Cytoplasm</keyword>
<keyword evidence="10" id="KW-1185">Reference proteome</keyword>
<dbReference type="CDD" id="cd21299">
    <property type="entry name" value="CH_AtFIM_like_rpt3"/>
    <property type="match status" value="1"/>
</dbReference>
<dbReference type="GO" id="GO:0005884">
    <property type="term" value="C:actin filament"/>
    <property type="evidence" value="ECO:0007669"/>
    <property type="project" value="TreeGrafter"/>
</dbReference>
<dbReference type="SMART" id="SM00033">
    <property type="entry name" value="CH"/>
    <property type="match status" value="4"/>
</dbReference>
<dbReference type="CDD" id="cd21296">
    <property type="entry name" value="CH_AtFIM_like_rpt2"/>
    <property type="match status" value="1"/>
</dbReference>
<dbReference type="InterPro" id="IPR011992">
    <property type="entry name" value="EF-hand-dom_pair"/>
</dbReference>
<dbReference type="FunFam" id="1.10.418.10:FF:000041">
    <property type="entry name" value="Fimbrin-2 isoform A"/>
    <property type="match status" value="1"/>
</dbReference>
<organism evidence="9 10">
    <name type="scientific">Gossypium tomentosum</name>
    <name type="common">Hawaiian cotton</name>
    <name type="synonym">Gossypium sandvicense</name>
    <dbReference type="NCBI Taxonomy" id="34277"/>
    <lineage>
        <taxon>Eukaryota</taxon>
        <taxon>Viridiplantae</taxon>
        <taxon>Streptophyta</taxon>
        <taxon>Embryophyta</taxon>
        <taxon>Tracheophyta</taxon>
        <taxon>Spermatophyta</taxon>
        <taxon>Magnoliopsida</taxon>
        <taxon>eudicotyledons</taxon>
        <taxon>Gunneridae</taxon>
        <taxon>Pentapetalae</taxon>
        <taxon>rosids</taxon>
        <taxon>malvids</taxon>
        <taxon>Malvales</taxon>
        <taxon>Malvaceae</taxon>
        <taxon>Malvoideae</taxon>
        <taxon>Gossypium</taxon>
    </lineage>
</organism>
<dbReference type="GO" id="GO:0051017">
    <property type="term" value="P:actin filament bundle assembly"/>
    <property type="evidence" value="ECO:0007669"/>
    <property type="project" value="InterPro"/>
</dbReference>
<proteinExistence type="predicted"/>
<evidence type="ECO:0000256" key="1">
    <source>
        <dbReference type="ARBA" id="ARBA00004245"/>
    </source>
</evidence>
<dbReference type="SUPFAM" id="SSF47576">
    <property type="entry name" value="Calponin-homology domain, CH-domain"/>
    <property type="match status" value="1"/>
</dbReference>
<keyword evidence="6" id="KW-0206">Cytoskeleton</keyword>
<evidence type="ECO:0000313" key="9">
    <source>
        <dbReference type="EMBL" id="TYI00870.1"/>
    </source>
</evidence>
<evidence type="ECO:0000259" key="8">
    <source>
        <dbReference type="PROSITE" id="PS50021"/>
    </source>
</evidence>
<dbReference type="GO" id="GO:0051015">
    <property type="term" value="F:actin filament binding"/>
    <property type="evidence" value="ECO:0007669"/>
    <property type="project" value="InterPro"/>
</dbReference>
<dbReference type="FunFam" id="1.10.418.10:FF:000045">
    <property type="entry name" value="Fimbrin-1 isoform A"/>
    <property type="match status" value="1"/>
</dbReference>